<proteinExistence type="predicted"/>
<gene>
    <name evidence="1" type="ORF">Bpfe_031504</name>
</gene>
<dbReference type="Proteomes" id="UP001233172">
    <property type="component" value="Unassembled WGS sequence"/>
</dbReference>
<organism evidence="1 2">
    <name type="scientific">Biomphalaria pfeifferi</name>
    <name type="common">Bloodfluke planorb</name>
    <name type="synonym">Freshwater snail</name>
    <dbReference type="NCBI Taxonomy" id="112525"/>
    <lineage>
        <taxon>Eukaryota</taxon>
        <taxon>Metazoa</taxon>
        <taxon>Spiralia</taxon>
        <taxon>Lophotrochozoa</taxon>
        <taxon>Mollusca</taxon>
        <taxon>Gastropoda</taxon>
        <taxon>Heterobranchia</taxon>
        <taxon>Euthyneura</taxon>
        <taxon>Panpulmonata</taxon>
        <taxon>Hygrophila</taxon>
        <taxon>Lymnaeoidea</taxon>
        <taxon>Planorbidae</taxon>
        <taxon>Biomphalaria</taxon>
    </lineage>
</organism>
<reference evidence="1" key="1">
    <citation type="journal article" date="2023" name="PLoS Negl. Trop. Dis.">
        <title>A genome sequence for Biomphalaria pfeifferi, the major vector snail for the human-infecting parasite Schistosoma mansoni.</title>
        <authorList>
            <person name="Bu L."/>
            <person name="Lu L."/>
            <person name="Laidemitt M.R."/>
            <person name="Zhang S.M."/>
            <person name="Mutuku M."/>
            <person name="Mkoji G."/>
            <person name="Steinauer M."/>
            <person name="Loker E.S."/>
        </authorList>
    </citation>
    <scope>NUCLEOTIDE SEQUENCE</scope>
    <source>
        <strain evidence="1">KasaAsao</strain>
    </source>
</reference>
<dbReference type="EMBL" id="JASAOG010000489">
    <property type="protein sequence ID" value="KAK0038787.1"/>
    <property type="molecule type" value="Genomic_DNA"/>
</dbReference>
<comment type="caution">
    <text evidence="1">The sequence shown here is derived from an EMBL/GenBank/DDBJ whole genome shotgun (WGS) entry which is preliminary data.</text>
</comment>
<sequence>MGIFSAAIPVSESSRSSLNSSAMLLPAETSAAMREVAANANVELRMTEVFDLIKNRRTMSESAQRLKISENEMKALYSRFMHKGKSGLMTPNKGNLRDFVNRFNGHWVMSSRAIAGQKTPVGADMYFNLTLNPNGTRIIGELFVIETGRFDSKVCKLGPGEVDGEPFVMAALIQAEGVLSADGSIDWRFDGEVQGSYGAYRSGMRTPKMRTNYYNFGESYTAIAQVEDDPQTKDKIEIKDTDFDDIYVEGETMVLKSTGFDVIDTYHRIEPEAKTVQGLWSFQDYFNMLKASGSLSKPPATWELKKFQPTTKPQAKNN</sequence>
<accession>A0AAD8ANR5</accession>
<reference evidence="1" key="2">
    <citation type="submission" date="2023-04" db="EMBL/GenBank/DDBJ databases">
        <authorList>
            <person name="Bu L."/>
            <person name="Lu L."/>
            <person name="Laidemitt M.R."/>
            <person name="Zhang S.M."/>
            <person name="Mutuku M."/>
            <person name="Mkoji G."/>
            <person name="Steinauer M."/>
            <person name="Loker E.S."/>
        </authorList>
    </citation>
    <scope>NUCLEOTIDE SEQUENCE</scope>
    <source>
        <strain evidence="1">KasaAsao</strain>
        <tissue evidence="1">Whole Snail</tissue>
    </source>
</reference>
<keyword evidence="2" id="KW-1185">Reference proteome</keyword>
<protein>
    <submittedName>
        <fullName evidence="1">Uncharacterized protein</fullName>
    </submittedName>
</protein>
<evidence type="ECO:0000313" key="2">
    <source>
        <dbReference type="Proteomes" id="UP001233172"/>
    </source>
</evidence>
<dbReference type="AlphaFoldDB" id="A0AAD8ANR5"/>
<evidence type="ECO:0000313" key="1">
    <source>
        <dbReference type="EMBL" id="KAK0038787.1"/>
    </source>
</evidence>
<name>A0AAD8ANR5_BIOPF</name>